<proteinExistence type="predicted"/>
<gene>
    <name evidence="2" type="ORF">OERS_30060</name>
    <name evidence="1" type="ORF">OERS_36690</name>
</gene>
<evidence type="ECO:0000313" key="2">
    <source>
        <dbReference type="EMBL" id="OCI30268.1"/>
    </source>
</evidence>
<reference evidence="1 3" key="1">
    <citation type="submission" date="2016-06" db="EMBL/GenBank/DDBJ databases">
        <title>Genome sequence of Oerskovia enterophila DSM 43852.</title>
        <authorList>
            <person name="Poehlein A."/>
            <person name="Jag V."/>
            <person name="Bengelsdorf F.R."/>
            <person name="Daniel R."/>
            <person name="Duerre P."/>
        </authorList>
    </citation>
    <scope>NUCLEOTIDE SEQUENCE [LARGE SCALE GENOMIC DNA]</scope>
    <source>
        <strain evidence="1 3">DSM 43852</strain>
    </source>
</reference>
<dbReference type="EMBL" id="MAQA01000064">
    <property type="protein sequence ID" value="OCI29630.1"/>
    <property type="molecule type" value="Genomic_DNA"/>
</dbReference>
<organism evidence="1 3">
    <name type="scientific">Oerskovia enterophila</name>
    <dbReference type="NCBI Taxonomy" id="43678"/>
    <lineage>
        <taxon>Bacteria</taxon>
        <taxon>Bacillati</taxon>
        <taxon>Actinomycetota</taxon>
        <taxon>Actinomycetes</taxon>
        <taxon>Micrococcales</taxon>
        <taxon>Cellulomonadaceae</taxon>
        <taxon>Oerskovia</taxon>
    </lineage>
</organism>
<accession>A0ABX2XZG8</accession>
<sequence>MIAGAKAAAEAEGLSLRFVGGPSGDRWRLTPAGDDGAWLLFDDAGTAPHVVEIINATGVRGWGSRMVRTLAGLFPTTNRWTSTDVLDTGVLFWSAMQTELGVTLFTASGVPALSTRRAIVARLLA</sequence>
<dbReference type="EMBL" id="MAQA01000040">
    <property type="protein sequence ID" value="OCI30268.1"/>
    <property type="molecule type" value="Genomic_DNA"/>
</dbReference>
<evidence type="ECO:0000313" key="1">
    <source>
        <dbReference type="EMBL" id="OCI29630.1"/>
    </source>
</evidence>
<comment type="caution">
    <text evidence="1">The sequence shown here is derived from an EMBL/GenBank/DDBJ whole genome shotgun (WGS) entry which is preliminary data.</text>
</comment>
<name>A0ABX2XZG8_9CELL</name>
<evidence type="ECO:0000313" key="3">
    <source>
        <dbReference type="Proteomes" id="UP000093412"/>
    </source>
</evidence>
<protein>
    <submittedName>
        <fullName evidence="1">Uncharacterized protein</fullName>
    </submittedName>
</protein>
<dbReference type="RefSeq" id="WP_068626607.1">
    <property type="nucleotide sequence ID" value="NZ_MAQA01000040.1"/>
</dbReference>
<dbReference type="Proteomes" id="UP000093412">
    <property type="component" value="Unassembled WGS sequence"/>
</dbReference>
<keyword evidence="3" id="KW-1185">Reference proteome</keyword>